<organism evidence="4">
    <name type="scientific">uncultured Rubrobacteraceae bacterium</name>
    <dbReference type="NCBI Taxonomy" id="349277"/>
    <lineage>
        <taxon>Bacteria</taxon>
        <taxon>Bacillati</taxon>
        <taxon>Actinomycetota</taxon>
        <taxon>Rubrobacteria</taxon>
        <taxon>Rubrobacterales</taxon>
        <taxon>Rubrobacteraceae</taxon>
        <taxon>environmental samples</taxon>
    </lineage>
</organism>
<dbReference type="EMBL" id="CADCVB010000002">
    <property type="protein sequence ID" value="CAA9405285.1"/>
    <property type="molecule type" value="Genomic_DNA"/>
</dbReference>
<evidence type="ECO:0000256" key="2">
    <source>
        <dbReference type="SAM" id="SignalP"/>
    </source>
</evidence>
<feature type="transmembrane region" description="Helical" evidence="1">
    <location>
        <begin position="194"/>
        <end position="216"/>
    </location>
</feature>
<feature type="transmembrane region" description="Helical" evidence="1">
    <location>
        <begin position="281"/>
        <end position="299"/>
    </location>
</feature>
<keyword evidence="1" id="KW-0812">Transmembrane</keyword>
<keyword evidence="1" id="KW-0472">Membrane</keyword>
<reference evidence="4" key="1">
    <citation type="submission" date="2020-02" db="EMBL/GenBank/DDBJ databases">
        <authorList>
            <person name="Meier V. D."/>
        </authorList>
    </citation>
    <scope>NUCLEOTIDE SEQUENCE</scope>
    <source>
        <strain evidence="4">AVDCRST_MAG78</strain>
    </source>
</reference>
<evidence type="ECO:0000259" key="3">
    <source>
        <dbReference type="Pfam" id="PF26514"/>
    </source>
</evidence>
<keyword evidence="1" id="KW-1133">Transmembrane helix</keyword>
<accession>A0A6J4P446</accession>
<keyword evidence="2" id="KW-0732">Signal</keyword>
<name>A0A6J4P446_9ACTN</name>
<feature type="transmembrane region" description="Helical" evidence="1">
    <location>
        <begin position="222"/>
        <end position="244"/>
    </location>
</feature>
<proteinExistence type="predicted"/>
<dbReference type="InterPro" id="IPR058486">
    <property type="entry name" value="DUF8173"/>
</dbReference>
<dbReference type="Pfam" id="PF26514">
    <property type="entry name" value="DUF8173"/>
    <property type="match status" value="1"/>
</dbReference>
<protein>
    <recommendedName>
        <fullName evidence="3">DUF8173 domain-containing protein</fullName>
    </recommendedName>
</protein>
<gene>
    <name evidence="4" type="ORF">AVDCRST_MAG78-84</name>
</gene>
<feature type="signal peptide" evidence="2">
    <location>
        <begin position="1"/>
        <end position="25"/>
    </location>
</feature>
<sequence length="325" mass="33542">MRTPTGLLLCALLLAYFVSPSPAHASEKRMMGNTVVGEGKTAEEVSTVWGDVRVEGEVEGDVRSAVGNVEIYGPVGGDVDAGSGNVYIDAAVGGDVNVGHGDVSLGSEAQVGEVSLGNGSFYPHQEAAFGGIETAGMVSDLGDEEASLEVFSDVIGWAVMALVLVAAAVLLAVVAPRPLRAATRSLETSPGRSFVIGLGSLPAAIILSVLLVVTVVGGLLLFLLWPAYFALLFFGLLVASYFLGRKVVLAVGRYRAGDAMAAAVGAVIVAAVLLIPVLGVLVLIALTLLGTGAAVSALLTRRRSRVVPRASYASYEDYLRDRRDG</sequence>
<feature type="transmembrane region" description="Helical" evidence="1">
    <location>
        <begin position="256"/>
        <end position="275"/>
    </location>
</feature>
<feature type="domain" description="DUF8173" evidence="3">
    <location>
        <begin position="142"/>
        <end position="297"/>
    </location>
</feature>
<evidence type="ECO:0000256" key="1">
    <source>
        <dbReference type="SAM" id="Phobius"/>
    </source>
</evidence>
<feature type="transmembrane region" description="Helical" evidence="1">
    <location>
        <begin position="154"/>
        <end position="174"/>
    </location>
</feature>
<dbReference type="AlphaFoldDB" id="A0A6J4P446"/>
<evidence type="ECO:0000313" key="4">
    <source>
        <dbReference type="EMBL" id="CAA9405285.1"/>
    </source>
</evidence>
<feature type="chain" id="PRO_5026950281" description="DUF8173 domain-containing protein" evidence="2">
    <location>
        <begin position="26"/>
        <end position="325"/>
    </location>
</feature>